<dbReference type="Proteomes" id="UP000828390">
    <property type="component" value="Unassembled WGS sequence"/>
</dbReference>
<reference evidence="1" key="1">
    <citation type="journal article" date="2019" name="bioRxiv">
        <title>The Genome of the Zebra Mussel, Dreissena polymorpha: A Resource for Invasive Species Research.</title>
        <authorList>
            <person name="McCartney M.A."/>
            <person name="Auch B."/>
            <person name="Kono T."/>
            <person name="Mallez S."/>
            <person name="Zhang Y."/>
            <person name="Obille A."/>
            <person name="Becker A."/>
            <person name="Abrahante J.E."/>
            <person name="Garbe J."/>
            <person name="Badalamenti J.P."/>
            <person name="Herman A."/>
            <person name="Mangelson H."/>
            <person name="Liachko I."/>
            <person name="Sullivan S."/>
            <person name="Sone E.D."/>
            <person name="Koren S."/>
            <person name="Silverstein K.A.T."/>
            <person name="Beckman K.B."/>
            <person name="Gohl D.M."/>
        </authorList>
    </citation>
    <scope>NUCLEOTIDE SEQUENCE</scope>
    <source>
        <strain evidence="1">Duluth1</strain>
        <tissue evidence="1">Whole animal</tissue>
    </source>
</reference>
<evidence type="ECO:0000313" key="1">
    <source>
        <dbReference type="EMBL" id="KAH3835234.1"/>
    </source>
</evidence>
<dbReference type="AlphaFoldDB" id="A0A9D4K972"/>
<dbReference type="EMBL" id="JAIWYP010000004">
    <property type="protein sequence ID" value="KAH3835234.1"/>
    <property type="molecule type" value="Genomic_DNA"/>
</dbReference>
<proteinExistence type="predicted"/>
<name>A0A9D4K972_DREPO</name>
<comment type="caution">
    <text evidence="1">The sequence shown here is derived from an EMBL/GenBank/DDBJ whole genome shotgun (WGS) entry which is preliminary data.</text>
</comment>
<accession>A0A9D4K972</accession>
<sequence length="54" mass="5946">MVHNGPLVIAKDQLLPKTASLLPLQSLGRSDFSQKLESSLIPEYLKKKLMDVPG</sequence>
<evidence type="ECO:0000313" key="2">
    <source>
        <dbReference type="Proteomes" id="UP000828390"/>
    </source>
</evidence>
<gene>
    <name evidence="1" type="ORF">DPMN_108582</name>
</gene>
<keyword evidence="2" id="KW-1185">Reference proteome</keyword>
<reference evidence="1" key="2">
    <citation type="submission" date="2020-11" db="EMBL/GenBank/DDBJ databases">
        <authorList>
            <person name="McCartney M.A."/>
            <person name="Auch B."/>
            <person name="Kono T."/>
            <person name="Mallez S."/>
            <person name="Becker A."/>
            <person name="Gohl D.M."/>
            <person name="Silverstein K.A.T."/>
            <person name="Koren S."/>
            <person name="Bechman K.B."/>
            <person name="Herman A."/>
            <person name="Abrahante J.E."/>
            <person name="Garbe J."/>
        </authorList>
    </citation>
    <scope>NUCLEOTIDE SEQUENCE</scope>
    <source>
        <strain evidence="1">Duluth1</strain>
        <tissue evidence="1">Whole animal</tissue>
    </source>
</reference>
<protein>
    <submittedName>
        <fullName evidence="1">Uncharacterized protein</fullName>
    </submittedName>
</protein>
<organism evidence="1 2">
    <name type="scientific">Dreissena polymorpha</name>
    <name type="common">Zebra mussel</name>
    <name type="synonym">Mytilus polymorpha</name>
    <dbReference type="NCBI Taxonomy" id="45954"/>
    <lineage>
        <taxon>Eukaryota</taxon>
        <taxon>Metazoa</taxon>
        <taxon>Spiralia</taxon>
        <taxon>Lophotrochozoa</taxon>
        <taxon>Mollusca</taxon>
        <taxon>Bivalvia</taxon>
        <taxon>Autobranchia</taxon>
        <taxon>Heteroconchia</taxon>
        <taxon>Euheterodonta</taxon>
        <taxon>Imparidentia</taxon>
        <taxon>Neoheterodontei</taxon>
        <taxon>Myida</taxon>
        <taxon>Dreissenoidea</taxon>
        <taxon>Dreissenidae</taxon>
        <taxon>Dreissena</taxon>
    </lineage>
</organism>